<name>A0ABV8YXU5_9ACTN</name>
<proteinExistence type="predicted"/>
<protein>
    <submittedName>
        <fullName evidence="1">Radical SAM protein</fullName>
    </submittedName>
</protein>
<dbReference type="EMBL" id="JBHSFG010000055">
    <property type="protein sequence ID" value="MFC4468920.1"/>
    <property type="molecule type" value="Genomic_DNA"/>
</dbReference>
<accession>A0ABV8YXU5</accession>
<dbReference type="RefSeq" id="WP_386347113.1">
    <property type="nucleotide sequence ID" value="NZ_JBHSFG010000055.1"/>
</dbReference>
<evidence type="ECO:0000313" key="2">
    <source>
        <dbReference type="Proteomes" id="UP001596012"/>
    </source>
</evidence>
<dbReference type="Proteomes" id="UP001596012">
    <property type="component" value="Unassembled WGS sequence"/>
</dbReference>
<comment type="caution">
    <text evidence="1">The sequence shown here is derived from an EMBL/GenBank/DDBJ whole genome shotgun (WGS) entry which is preliminary data.</text>
</comment>
<dbReference type="SUPFAM" id="SSF102114">
    <property type="entry name" value="Radical SAM enzymes"/>
    <property type="match status" value="1"/>
</dbReference>
<keyword evidence="2" id="KW-1185">Reference proteome</keyword>
<dbReference type="InterPro" id="IPR058240">
    <property type="entry name" value="rSAM_sf"/>
</dbReference>
<organism evidence="1 2">
    <name type="scientific">Streptomyces xiangluensis</name>
    <dbReference type="NCBI Taxonomy" id="2665720"/>
    <lineage>
        <taxon>Bacteria</taxon>
        <taxon>Bacillati</taxon>
        <taxon>Actinomycetota</taxon>
        <taxon>Actinomycetes</taxon>
        <taxon>Kitasatosporales</taxon>
        <taxon>Streptomycetaceae</taxon>
        <taxon>Streptomyces</taxon>
    </lineage>
</organism>
<sequence length="356" mass="39493">MPMLTSVSHLDQVAREWNINPEDVLLIALNASGARSPLTRPRMRFQLRLDSRPDTPLYLILSLGRTDSPFELDEHELRLDGEKVGEVDGIEDDDAVLGYWRGGTRMLTLNSNARSQCTGCVFCPNTLEGASDPHIKALDMSGYLGALAANSGLADLSAVETVTVCTGCFLHEHLALEHLAEVRAAMSANGCTGTLHFLSSVLTTDEGMDTAAGLGPFHLTLTAECFTERRQILKESKAKLTPQEMVAALARAKDRGITTDFTYIVGLDPIEDAVEHLRTFADVTTTFPRFQTYQAHNAFMDIYRTPGSDTIEWHLTMRRHVEELFAPTGLRPQWWQNYRSPWCFTFAGEELTGAKV</sequence>
<reference evidence="2" key="1">
    <citation type="journal article" date="2019" name="Int. J. Syst. Evol. Microbiol.">
        <title>The Global Catalogue of Microorganisms (GCM) 10K type strain sequencing project: providing services to taxonomists for standard genome sequencing and annotation.</title>
        <authorList>
            <consortium name="The Broad Institute Genomics Platform"/>
            <consortium name="The Broad Institute Genome Sequencing Center for Infectious Disease"/>
            <person name="Wu L."/>
            <person name="Ma J."/>
        </authorList>
    </citation>
    <scope>NUCLEOTIDE SEQUENCE [LARGE SCALE GENOMIC DNA]</scope>
    <source>
        <strain evidence="2">DT43</strain>
    </source>
</reference>
<gene>
    <name evidence="1" type="ORF">ACFPH6_31090</name>
</gene>
<evidence type="ECO:0000313" key="1">
    <source>
        <dbReference type="EMBL" id="MFC4468920.1"/>
    </source>
</evidence>